<name>A0ABS5GW86_9GAMM</name>
<comment type="caution">
    <text evidence="1">The sequence shown here is derived from an EMBL/GenBank/DDBJ whole genome shotgun (WGS) entry which is preliminary data.</text>
</comment>
<dbReference type="EMBL" id="JAGRZL010000074">
    <property type="protein sequence ID" value="MBR7631322.1"/>
    <property type="molecule type" value="Genomic_DNA"/>
</dbReference>
<dbReference type="InterPro" id="IPR006597">
    <property type="entry name" value="Sel1-like"/>
</dbReference>
<evidence type="ECO:0000313" key="1">
    <source>
        <dbReference type="EMBL" id="MBR7631322.1"/>
    </source>
</evidence>
<dbReference type="Pfam" id="PF08238">
    <property type="entry name" value="Sel1"/>
    <property type="match status" value="3"/>
</dbReference>
<dbReference type="Gene3D" id="1.25.40.10">
    <property type="entry name" value="Tetratricopeptide repeat domain"/>
    <property type="match status" value="2"/>
</dbReference>
<dbReference type="RefSeq" id="WP_212514724.1">
    <property type="nucleotide sequence ID" value="NZ_CAWQDX010000101.1"/>
</dbReference>
<dbReference type="PANTHER" id="PTHR43628:SF1">
    <property type="entry name" value="CHITIN SYNTHASE REGULATORY FACTOR 2-RELATED"/>
    <property type="match status" value="1"/>
</dbReference>
<proteinExistence type="predicted"/>
<dbReference type="PANTHER" id="PTHR43628">
    <property type="entry name" value="ACTIVATOR OF C KINASE PROTEIN 1-RELATED"/>
    <property type="match status" value="1"/>
</dbReference>
<keyword evidence="2" id="KW-1185">Reference proteome</keyword>
<dbReference type="InterPro" id="IPR011990">
    <property type="entry name" value="TPR-like_helical_dom_sf"/>
</dbReference>
<evidence type="ECO:0000313" key="2">
    <source>
        <dbReference type="Proteomes" id="UP000675653"/>
    </source>
</evidence>
<gene>
    <name evidence="1" type="ORF">KAT72_20475</name>
</gene>
<reference evidence="1 2" key="1">
    <citation type="submission" date="2021-04" db="EMBL/GenBank/DDBJ databases">
        <title>Draft Genome of Aeromonas popoffii ID682, isolated from a natural water source in Idaho.</title>
        <authorList>
            <person name="Testerman T."/>
            <person name="Graf J."/>
        </authorList>
    </citation>
    <scope>NUCLEOTIDE SEQUENCE [LARGE SCALE GENOMIC DNA]</scope>
    <source>
        <strain evidence="1 2">ID682</strain>
    </source>
</reference>
<organism evidence="1 2">
    <name type="scientific">Aeromonas popoffii</name>
    <dbReference type="NCBI Taxonomy" id="70856"/>
    <lineage>
        <taxon>Bacteria</taxon>
        <taxon>Pseudomonadati</taxon>
        <taxon>Pseudomonadota</taxon>
        <taxon>Gammaproteobacteria</taxon>
        <taxon>Aeromonadales</taxon>
        <taxon>Aeromonadaceae</taxon>
        <taxon>Aeromonas</taxon>
    </lineage>
</organism>
<dbReference type="SMART" id="SM00671">
    <property type="entry name" value="SEL1"/>
    <property type="match status" value="3"/>
</dbReference>
<dbReference type="InterPro" id="IPR052945">
    <property type="entry name" value="Mitotic_Regulator"/>
</dbReference>
<protein>
    <submittedName>
        <fullName evidence="1">Sel1 repeat family protein</fullName>
    </submittedName>
</protein>
<dbReference type="Proteomes" id="UP000675653">
    <property type="component" value="Unassembled WGS sequence"/>
</dbReference>
<sequence>MLLTILAIIAVVIGVIHYRLKRVKEEYHGCMNGDPQSIIHHLQQITADPANPKSTDLLSVYLLLLKHASLKQIKEIETLLQPPAEAGALEYQLELGLFYQEKLVLDPDGSKAIHWLEKAAAGYKEQGDDFRFSSAKLTLAYVYSNEARACCDYAKARSYFEDALQPDISLTNWLLGESLTTDKGGPKDLDRAYSLMSEYAETNHYYQFYLGNMFLHGTNFLVDYTKARYWLNKCAETDSELPTSLLLAKLAVLDPQGENDYSNAKAVLEQLAQEWDSEAQYLLGKIHEEGLGIAPHPTKALMYYQLAAMAHQKEHKEAFERCNQQAGFLTKKEGLKMAERFIQEHPITPGRQANHALLEGDALSAMDDKNAQIEQAIEACYIKSAKLGNLDAMNRLMLFYRTDKADKPAKVVVWATLMFKYLEPHDMTSMYQFYYLEQAKARLNEEELAEALHEIATLDGDIAPYAQPA</sequence>
<dbReference type="SUPFAM" id="SSF81901">
    <property type="entry name" value="HCP-like"/>
    <property type="match status" value="1"/>
</dbReference>
<accession>A0ABS5GW86</accession>